<evidence type="ECO:0000313" key="3">
    <source>
        <dbReference type="Proteomes" id="UP000002059"/>
    </source>
</evidence>
<dbReference type="EMBL" id="KN294020">
    <property type="protein sequence ID" value="EEH37694.2"/>
    <property type="molecule type" value="Genomic_DNA"/>
</dbReference>
<evidence type="ECO:0000256" key="1">
    <source>
        <dbReference type="SAM" id="MobiDB-lite"/>
    </source>
</evidence>
<dbReference type="OMA" id="GHPHPYY"/>
<dbReference type="PANTHER" id="PTHR42048:SF1">
    <property type="entry name" value="ARS-BINDING PROTEIN 2"/>
    <property type="match status" value="1"/>
</dbReference>
<dbReference type="VEuPathDB" id="FungiDB:PAAG_08112"/>
<evidence type="ECO:0008006" key="4">
    <source>
        <dbReference type="Google" id="ProtNLM"/>
    </source>
</evidence>
<feature type="compositionally biased region" description="Polar residues" evidence="1">
    <location>
        <begin position="36"/>
        <end position="52"/>
    </location>
</feature>
<keyword evidence="3" id="KW-1185">Reference proteome</keyword>
<dbReference type="Proteomes" id="UP000002059">
    <property type="component" value="Partially assembled WGS sequence"/>
</dbReference>
<feature type="region of interest" description="Disordered" evidence="1">
    <location>
        <begin position="404"/>
        <end position="504"/>
    </location>
</feature>
<feature type="region of interest" description="Disordered" evidence="1">
    <location>
        <begin position="333"/>
        <end position="372"/>
    </location>
</feature>
<dbReference type="eggNOG" id="ENOG502QV85">
    <property type="taxonomic scope" value="Eukaryota"/>
</dbReference>
<dbReference type="RefSeq" id="XP_002790045.2">
    <property type="nucleotide sequence ID" value="XM_002789999.2"/>
</dbReference>
<dbReference type="KEGG" id="pbl:PAAG_08112"/>
<feature type="compositionally biased region" description="Polar residues" evidence="1">
    <location>
        <begin position="451"/>
        <end position="464"/>
    </location>
</feature>
<dbReference type="InterPro" id="IPR018562">
    <property type="entry name" value="ARS-binding_2"/>
</dbReference>
<feature type="region of interest" description="Disordered" evidence="1">
    <location>
        <begin position="537"/>
        <end position="563"/>
    </location>
</feature>
<feature type="compositionally biased region" description="Basic and acidic residues" evidence="1">
    <location>
        <begin position="467"/>
        <end position="482"/>
    </location>
</feature>
<sequence>MEATFASLGSQSDATQNSLANDRLIIQQYAKYTSTNEPGVQSISPRGNSQKNNRMDHAMSPPSVRRGTPRSIQLSPRDSRLGINPTPESQSAASIPPAFSVTSSDRHGECRELAESRSLPSPDITDATMGDAYVAFILYCNPYVPSGTDTTELRRIFRMPPRSEGKNFSIFTLWQLIQKLDRKELKTWIQLAMELGVEPPSVEKKQSTQKVQQYAVRLKRWMRAMHVDAFFEYCLGHQHIYYTQLTSSTNSSTESRDGVPRDEDLALRALFPQWKPKKGRKRAEAKEFDDSKTSKRPHFDIPGVEPEDNTLSYNPETFLHSAMQRSAIPWSAFPDDLEQHDPFASHSALGTEPSNTDNHSNQHRMISRDVDSRWRSPGREVYPALHYPQSAITPRCRDSETLMSIEPRSAITPSSADRANNKRRRGPAVSSAWPTSGNLSNTKMRGRPGGNRTTQNGPFSTFPVQSADKEIEPPETNIEHTGRSHSGLMQKGVSSNASGKASDASRLAPAFQPLNTRPARLQLQVPQNIGAPVRLATPPTVLENGTSRNSPSLAGGPARQQSNEIESDLRPFSAYGQQHDLPAAGFTLDDVAHAFSLHIHQGRLLNREEPLSLEESRSIADMAIKQVMTMCSPGIPLSVTTVYCAACLGVGYKLGLGGYPPGQLVVKACFDSLGTKHQGRATTPQPPATRTIARYSLSYDFTPANLLTVHATIAVNQNQESVNADSGMGRVLEDYDSEDNIINESDSAAVWKQRYLNIRKQNRKQDLALGKYKKKILEAVMEDI</sequence>
<dbReference type="AlphaFoldDB" id="C1HBH1"/>
<protein>
    <recommendedName>
        <fullName evidence="4">ARS binding protein Abp2</fullName>
    </recommendedName>
</protein>
<proteinExistence type="predicted"/>
<organism evidence="2 3">
    <name type="scientific">Paracoccidioides lutzii (strain ATCC MYA-826 / Pb01)</name>
    <name type="common">Paracoccidioides brasiliensis</name>
    <dbReference type="NCBI Taxonomy" id="502779"/>
    <lineage>
        <taxon>Eukaryota</taxon>
        <taxon>Fungi</taxon>
        <taxon>Dikarya</taxon>
        <taxon>Ascomycota</taxon>
        <taxon>Pezizomycotina</taxon>
        <taxon>Eurotiomycetes</taxon>
        <taxon>Eurotiomycetidae</taxon>
        <taxon>Onygenales</taxon>
        <taxon>Ajellomycetaceae</taxon>
        <taxon>Paracoccidioides</taxon>
    </lineage>
</organism>
<feature type="compositionally biased region" description="Basic and acidic residues" evidence="1">
    <location>
        <begin position="104"/>
        <end position="115"/>
    </location>
</feature>
<name>C1HBH1_PARBA</name>
<feature type="compositionally biased region" description="Basic and acidic residues" evidence="1">
    <location>
        <begin position="282"/>
        <end position="299"/>
    </location>
</feature>
<dbReference type="Pfam" id="PF09441">
    <property type="entry name" value="Abp2"/>
    <property type="match status" value="1"/>
</dbReference>
<dbReference type="GO" id="GO:0003688">
    <property type="term" value="F:DNA replication origin binding"/>
    <property type="evidence" value="ECO:0007669"/>
    <property type="project" value="TreeGrafter"/>
</dbReference>
<dbReference type="GeneID" id="9093193"/>
<gene>
    <name evidence="2" type="ORF">PAAG_08112</name>
</gene>
<dbReference type="STRING" id="502779.C1HBH1"/>
<accession>C1HBH1</accession>
<feature type="compositionally biased region" description="Polar residues" evidence="1">
    <location>
        <begin position="543"/>
        <end position="552"/>
    </location>
</feature>
<reference evidence="2 3" key="1">
    <citation type="journal article" date="2011" name="PLoS Genet.">
        <title>Comparative genomic analysis of human fungal pathogens causing paracoccidioidomycosis.</title>
        <authorList>
            <person name="Desjardins C.A."/>
            <person name="Champion M.D."/>
            <person name="Holder J.W."/>
            <person name="Muszewska A."/>
            <person name="Goldberg J."/>
            <person name="Bailao A.M."/>
            <person name="Brigido M.M."/>
            <person name="Ferreira M.E."/>
            <person name="Garcia A.M."/>
            <person name="Grynberg M."/>
            <person name="Gujja S."/>
            <person name="Heiman D.I."/>
            <person name="Henn M.R."/>
            <person name="Kodira C.D."/>
            <person name="Leon-Narvaez H."/>
            <person name="Longo L.V."/>
            <person name="Ma L.J."/>
            <person name="Malavazi I."/>
            <person name="Matsuo A.L."/>
            <person name="Morais F.V."/>
            <person name="Pereira M."/>
            <person name="Rodriguez-Brito S."/>
            <person name="Sakthikumar S."/>
            <person name="Salem-Izacc S.M."/>
            <person name="Sykes S.M."/>
            <person name="Teixeira M.M."/>
            <person name="Vallejo M.C."/>
            <person name="Walter M.E."/>
            <person name="Yandava C."/>
            <person name="Young S."/>
            <person name="Zeng Q."/>
            <person name="Zucker J."/>
            <person name="Felipe M.S."/>
            <person name="Goldman G.H."/>
            <person name="Haas B.J."/>
            <person name="McEwen J.G."/>
            <person name="Nino-Vega G."/>
            <person name="Puccia R."/>
            <person name="San-Blas G."/>
            <person name="Soares C.M."/>
            <person name="Birren B.W."/>
            <person name="Cuomo C.A."/>
        </authorList>
    </citation>
    <scope>NUCLEOTIDE SEQUENCE [LARGE SCALE GENOMIC DNA]</scope>
    <source>
        <strain evidence="3">ATCC MYA-826 / Pb01</strain>
    </source>
</reference>
<dbReference type="HOGENOM" id="CLU_009887_1_0_1"/>
<feature type="region of interest" description="Disordered" evidence="1">
    <location>
        <begin position="276"/>
        <end position="312"/>
    </location>
</feature>
<evidence type="ECO:0000313" key="2">
    <source>
        <dbReference type="EMBL" id="EEH37694.2"/>
    </source>
</evidence>
<dbReference type="OrthoDB" id="2104370at2759"/>
<feature type="compositionally biased region" description="Polar residues" evidence="1">
    <location>
        <begin position="432"/>
        <end position="443"/>
    </location>
</feature>
<feature type="region of interest" description="Disordered" evidence="1">
    <location>
        <begin position="36"/>
        <end position="124"/>
    </location>
</feature>
<dbReference type="PANTHER" id="PTHR42048">
    <property type="entry name" value="ARS-BINDING PROTEIN 2"/>
    <property type="match status" value="1"/>
</dbReference>